<dbReference type="InterPro" id="IPR029036">
    <property type="entry name" value="P5CR_dimer"/>
</dbReference>
<comment type="catalytic activity">
    <reaction evidence="4">
        <text>L-proline + NADP(+) = (S)-1-pyrroline-5-carboxylate + NADPH + 2 H(+)</text>
        <dbReference type="Rhea" id="RHEA:14109"/>
        <dbReference type="ChEBI" id="CHEBI:15378"/>
        <dbReference type="ChEBI" id="CHEBI:17388"/>
        <dbReference type="ChEBI" id="CHEBI:57783"/>
        <dbReference type="ChEBI" id="CHEBI:58349"/>
        <dbReference type="ChEBI" id="CHEBI:60039"/>
        <dbReference type="EC" id="1.5.1.2"/>
    </reaction>
</comment>
<dbReference type="GO" id="GO:0005737">
    <property type="term" value="C:cytoplasm"/>
    <property type="evidence" value="ECO:0007669"/>
    <property type="project" value="UniProtKB-SubCell"/>
</dbReference>
<dbReference type="InterPro" id="IPR028939">
    <property type="entry name" value="P5C_Rdtase_cat_N"/>
</dbReference>
<dbReference type="Pfam" id="PF03807">
    <property type="entry name" value="F420_oxidored"/>
    <property type="match status" value="1"/>
</dbReference>
<feature type="binding site" evidence="6">
    <location>
        <begin position="15"/>
        <end position="20"/>
    </location>
    <ligand>
        <name>NADP(+)</name>
        <dbReference type="ChEBI" id="CHEBI:58349"/>
    </ligand>
</feature>
<dbReference type="HAMAP" id="MF_01925">
    <property type="entry name" value="P5C_reductase"/>
    <property type="match status" value="1"/>
</dbReference>
<dbReference type="InterPro" id="IPR008927">
    <property type="entry name" value="6-PGluconate_DH-like_C_sf"/>
</dbReference>
<dbReference type="SUPFAM" id="SSF51735">
    <property type="entry name" value="NAD(P)-binding Rossmann-fold domains"/>
    <property type="match status" value="1"/>
</dbReference>
<evidence type="ECO:0000259" key="7">
    <source>
        <dbReference type="Pfam" id="PF03807"/>
    </source>
</evidence>
<dbReference type="AlphaFoldDB" id="A0A1W1YJY2"/>
<keyword evidence="2 4" id="KW-0521">NADP</keyword>
<evidence type="ECO:0000256" key="1">
    <source>
        <dbReference type="ARBA" id="ARBA00005525"/>
    </source>
</evidence>
<proteinExistence type="inferred from homology"/>
<keyword evidence="10" id="KW-1185">Reference proteome</keyword>
<dbReference type="RefSeq" id="WP_084282814.1">
    <property type="nucleotide sequence ID" value="NZ_FWXJ01000003.1"/>
</dbReference>
<feature type="domain" description="Pyrroline-5-carboxylate reductase dimerisation" evidence="8">
    <location>
        <begin position="178"/>
        <end position="282"/>
    </location>
</feature>
<dbReference type="FunFam" id="1.10.3730.10:FF:000001">
    <property type="entry name" value="Pyrroline-5-carboxylate reductase"/>
    <property type="match status" value="1"/>
</dbReference>
<keyword evidence="4" id="KW-0641">Proline biosynthesis</keyword>
<reference evidence="9 10" key="1">
    <citation type="submission" date="2017-04" db="EMBL/GenBank/DDBJ databases">
        <authorList>
            <person name="Afonso C.L."/>
            <person name="Miller P.J."/>
            <person name="Scott M.A."/>
            <person name="Spackman E."/>
            <person name="Goraichik I."/>
            <person name="Dimitrov K.M."/>
            <person name="Suarez D.L."/>
            <person name="Swayne D.E."/>
        </authorList>
    </citation>
    <scope>NUCLEOTIDE SEQUENCE [LARGE SCALE GENOMIC DNA]</scope>
    <source>
        <strain evidence="9 10">VK13</strain>
    </source>
</reference>
<dbReference type="Proteomes" id="UP000192708">
    <property type="component" value="Unassembled WGS sequence"/>
</dbReference>
<keyword evidence="4" id="KW-0028">Amino-acid biosynthesis</keyword>
<dbReference type="Gene3D" id="3.40.50.720">
    <property type="entry name" value="NAD(P)-binding Rossmann-like Domain"/>
    <property type="match status" value="1"/>
</dbReference>
<organism evidence="9 10">
    <name type="scientific">Polynucleobacter kasalickyi</name>
    <dbReference type="NCBI Taxonomy" id="1938817"/>
    <lineage>
        <taxon>Bacteria</taxon>
        <taxon>Pseudomonadati</taxon>
        <taxon>Pseudomonadota</taxon>
        <taxon>Betaproteobacteria</taxon>
        <taxon>Burkholderiales</taxon>
        <taxon>Burkholderiaceae</taxon>
        <taxon>Polynucleobacter</taxon>
    </lineage>
</organism>
<dbReference type="InterPro" id="IPR036291">
    <property type="entry name" value="NAD(P)-bd_dom_sf"/>
</dbReference>
<dbReference type="STRING" id="1938817.SAMN06296008_10390"/>
<dbReference type="GO" id="GO:0004735">
    <property type="term" value="F:pyrroline-5-carboxylate reductase activity"/>
    <property type="evidence" value="ECO:0007669"/>
    <property type="project" value="UniProtKB-UniRule"/>
</dbReference>
<comment type="similarity">
    <text evidence="1 4">Belongs to the pyrroline-5-carboxylate reductase family.</text>
</comment>
<dbReference type="PIRSF" id="PIRSF000193">
    <property type="entry name" value="Pyrrol-5-carb_rd"/>
    <property type="match status" value="1"/>
</dbReference>
<comment type="catalytic activity">
    <reaction evidence="4">
        <text>L-proline + NAD(+) = (S)-1-pyrroline-5-carboxylate + NADH + 2 H(+)</text>
        <dbReference type="Rhea" id="RHEA:14105"/>
        <dbReference type="ChEBI" id="CHEBI:15378"/>
        <dbReference type="ChEBI" id="CHEBI:17388"/>
        <dbReference type="ChEBI" id="CHEBI:57540"/>
        <dbReference type="ChEBI" id="CHEBI:57945"/>
        <dbReference type="ChEBI" id="CHEBI:60039"/>
        <dbReference type="EC" id="1.5.1.2"/>
    </reaction>
</comment>
<evidence type="ECO:0000256" key="4">
    <source>
        <dbReference type="HAMAP-Rule" id="MF_01925"/>
    </source>
</evidence>
<dbReference type="Gene3D" id="1.10.3730.10">
    <property type="entry name" value="ProC C-terminal domain-like"/>
    <property type="match status" value="1"/>
</dbReference>
<dbReference type="PANTHER" id="PTHR11645">
    <property type="entry name" value="PYRROLINE-5-CARBOXYLATE REDUCTASE"/>
    <property type="match status" value="1"/>
</dbReference>
<evidence type="ECO:0000256" key="6">
    <source>
        <dbReference type="PIRSR" id="PIRSR000193-1"/>
    </source>
</evidence>
<feature type="domain" description="Pyrroline-5-carboxylate reductase catalytic N-terminal" evidence="7">
    <location>
        <begin position="11"/>
        <end position="98"/>
    </location>
</feature>
<evidence type="ECO:0000256" key="5">
    <source>
        <dbReference type="NCBIfam" id="TIGR00112"/>
    </source>
</evidence>
<name>A0A1W1YJY2_9BURK</name>
<comment type="subcellular location">
    <subcellularLocation>
        <location evidence="4">Cytoplasm</location>
    </subcellularLocation>
</comment>
<dbReference type="EMBL" id="FWXJ01000003">
    <property type="protein sequence ID" value="SMC36038.1"/>
    <property type="molecule type" value="Genomic_DNA"/>
</dbReference>
<dbReference type="UniPathway" id="UPA00098">
    <property type="reaction ID" value="UER00361"/>
</dbReference>
<evidence type="ECO:0000256" key="3">
    <source>
        <dbReference type="ARBA" id="ARBA00023002"/>
    </source>
</evidence>
<feature type="binding site" evidence="6">
    <location>
        <begin position="79"/>
        <end position="82"/>
    </location>
    <ligand>
        <name>NADP(+)</name>
        <dbReference type="ChEBI" id="CHEBI:58349"/>
    </ligand>
</feature>
<dbReference type="Pfam" id="PF14748">
    <property type="entry name" value="P5CR_dimer"/>
    <property type="match status" value="1"/>
</dbReference>
<dbReference type="GO" id="GO:0055129">
    <property type="term" value="P:L-proline biosynthetic process"/>
    <property type="evidence" value="ECO:0007669"/>
    <property type="project" value="UniProtKB-UniRule"/>
</dbReference>
<sequence>MITLQNPENTRIAFIGGGNMASAIIGGLLKNNITADQILAVDPMATARDRLEKSYGVRLAGSISEAENFLGAADLIILAVKPTHLMDALDQLQEVLKHRQNVQQDPVLVLSIVAGVLIQDICQKLGHDRVIRSMPNTPALINQGVTGLFAGQGVKKQDQLLVEWVCKSIGQSVWVPNEKQLDAVTAISGSGPAYVFLMIEHLLQAGIGLGLSPETALQLANQTIIGAGMLAQQSEDAPGVLREKVTSKGGTTFAALEVLRQANWGGTLQTAVNAANQRSSEMGQEFTNAMK</sequence>
<dbReference type="EC" id="1.5.1.2" evidence="4 5"/>
<dbReference type="OrthoDB" id="9805754at2"/>
<accession>A0A1W1YJY2</accession>
<gene>
    <name evidence="4" type="primary">proC</name>
    <name evidence="9" type="ORF">SAMN06296008_10390</name>
</gene>
<dbReference type="PANTHER" id="PTHR11645:SF0">
    <property type="entry name" value="PYRROLINE-5-CARBOXYLATE REDUCTASE 3"/>
    <property type="match status" value="1"/>
</dbReference>
<comment type="function">
    <text evidence="4">Catalyzes the reduction of 1-pyrroline-5-carboxylate (PCA) to L-proline.</text>
</comment>
<evidence type="ECO:0000313" key="10">
    <source>
        <dbReference type="Proteomes" id="UP000192708"/>
    </source>
</evidence>
<keyword evidence="3 4" id="KW-0560">Oxidoreductase</keyword>
<protein>
    <recommendedName>
        <fullName evidence="4 5">Pyrroline-5-carboxylate reductase</fullName>
        <shortName evidence="4">P5C reductase</shortName>
        <shortName evidence="4">P5CR</shortName>
        <ecNumber evidence="4 5">1.5.1.2</ecNumber>
    </recommendedName>
    <alternativeName>
        <fullName evidence="4">PCA reductase</fullName>
    </alternativeName>
</protein>
<dbReference type="SUPFAM" id="SSF48179">
    <property type="entry name" value="6-phosphogluconate dehydrogenase C-terminal domain-like"/>
    <property type="match status" value="1"/>
</dbReference>
<evidence type="ECO:0000313" key="9">
    <source>
        <dbReference type="EMBL" id="SMC36038.1"/>
    </source>
</evidence>
<dbReference type="InterPro" id="IPR000304">
    <property type="entry name" value="Pyrroline-COOH_reductase"/>
</dbReference>
<dbReference type="NCBIfam" id="TIGR00112">
    <property type="entry name" value="proC"/>
    <property type="match status" value="1"/>
</dbReference>
<evidence type="ECO:0000259" key="8">
    <source>
        <dbReference type="Pfam" id="PF14748"/>
    </source>
</evidence>
<evidence type="ECO:0000256" key="2">
    <source>
        <dbReference type="ARBA" id="ARBA00022857"/>
    </source>
</evidence>
<comment type="pathway">
    <text evidence="4">Amino-acid biosynthesis; L-proline biosynthesis; L-proline from L-glutamate 5-semialdehyde: step 1/1.</text>
</comment>
<keyword evidence="4" id="KW-0963">Cytoplasm</keyword>